<evidence type="ECO:0000313" key="2">
    <source>
        <dbReference type="EMBL" id="MFI6498721.1"/>
    </source>
</evidence>
<evidence type="ECO:0000259" key="1">
    <source>
        <dbReference type="SMART" id="SM00866"/>
    </source>
</evidence>
<dbReference type="EMBL" id="JBITGY010000004">
    <property type="protein sequence ID" value="MFI6498721.1"/>
    <property type="molecule type" value="Genomic_DNA"/>
</dbReference>
<dbReference type="SUPFAM" id="SSF64288">
    <property type="entry name" value="Chorismate lyase-like"/>
    <property type="match status" value="1"/>
</dbReference>
<protein>
    <submittedName>
        <fullName evidence="2">GntR family transcriptional regulator</fullName>
    </submittedName>
</protein>
<dbReference type="Proteomes" id="UP001612741">
    <property type="component" value="Unassembled WGS sequence"/>
</dbReference>
<keyword evidence="3" id="KW-1185">Reference proteome</keyword>
<dbReference type="InterPro" id="IPR050679">
    <property type="entry name" value="Bact_HTH_transcr_reg"/>
</dbReference>
<dbReference type="RefSeq" id="WP_397081965.1">
    <property type="nucleotide sequence ID" value="NZ_JBITGY010000004.1"/>
</dbReference>
<dbReference type="SMART" id="SM00866">
    <property type="entry name" value="UTRA"/>
    <property type="match status" value="1"/>
</dbReference>
<name>A0ABW7YS44_9ACTN</name>
<dbReference type="Gene3D" id="3.40.1410.10">
    <property type="entry name" value="Chorismate lyase-like"/>
    <property type="match status" value="1"/>
</dbReference>
<dbReference type="PANTHER" id="PTHR44846">
    <property type="entry name" value="MANNOSYL-D-GLYCERATE TRANSPORT/METABOLISM SYSTEM REPRESSOR MNGR-RELATED"/>
    <property type="match status" value="1"/>
</dbReference>
<dbReference type="InterPro" id="IPR011663">
    <property type="entry name" value="UTRA"/>
</dbReference>
<dbReference type="PANTHER" id="PTHR44846:SF17">
    <property type="entry name" value="GNTR-FAMILY TRANSCRIPTIONAL REGULATOR"/>
    <property type="match status" value="1"/>
</dbReference>
<evidence type="ECO:0000313" key="3">
    <source>
        <dbReference type="Proteomes" id="UP001612741"/>
    </source>
</evidence>
<dbReference type="InterPro" id="IPR028978">
    <property type="entry name" value="Chorismate_lyase_/UTRA_dom_sf"/>
</dbReference>
<proteinExistence type="predicted"/>
<organism evidence="2 3">
    <name type="scientific">Nonomuraea typhae</name>
    <dbReference type="NCBI Taxonomy" id="2603600"/>
    <lineage>
        <taxon>Bacteria</taxon>
        <taxon>Bacillati</taxon>
        <taxon>Actinomycetota</taxon>
        <taxon>Actinomycetes</taxon>
        <taxon>Streptosporangiales</taxon>
        <taxon>Streptosporangiaceae</taxon>
        <taxon>Nonomuraea</taxon>
    </lineage>
</organism>
<sequence length="180" mass="19853">MTDPEIWKSVSVPYIRSRADGEAEAWAQEAAEHGHTGSQQIRSVTEVQPPRDVRAALGTPDGEPAVVRQRLILLDEVPVELADSYYPVRIARGTRLAEARKIPGGAVTLLDQLGHRPARVEEDISARPATAEERQLLQLADGEWVLVLLRRILAANDEPVEVSVLTMVASGRHLRYDLTV</sequence>
<reference evidence="2 3" key="1">
    <citation type="submission" date="2024-10" db="EMBL/GenBank/DDBJ databases">
        <title>The Natural Products Discovery Center: Release of the First 8490 Sequenced Strains for Exploring Actinobacteria Biosynthetic Diversity.</title>
        <authorList>
            <person name="Kalkreuter E."/>
            <person name="Kautsar S.A."/>
            <person name="Yang D."/>
            <person name="Bader C.D."/>
            <person name="Teijaro C.N."/>
            <person name="Fluegel L."/>
            <person name="Davis C.M."/>
            <person name="Simpson J.R."/>
            <person name="Lauterbach L."/>
            <person name="Steele A.D."/>
            <person name="Gui C."/>
            <person name="Meng S."/>
            <person name="Li G."/>
            <person name="Viehrig K."/>
            <person name="Ye F."/>
            <person name="Su P."/>
            <person name="Kiefer A.F."/>
            <person name="Nichols A."/>
            <person name="Cepeda A.J."/>
            <person name="Yan W."/>
            <person name="Fan B."/>
            <person name="Jiang Y."/>
            <person name="Adhikari A."/>
            <person name="Zheng C.-J."/>
            <person name="Schuster L."/>
            <person name="Cowan T.M."/>
            <person name="Smanski M.J."/>
            <person name="Chevrette M.G."/>
            <person name="De Carvalho L.P.S."/>
            <person name="Shen B."/>
        </authorList>
    </citation>
    <scope>NUCLEOTIDE SEQUENCE [LARGE SCALE GENOMIC DNA]</scope>
    <source>
        <strain evidence="2 3">NPDC050545</strain>
    </source>
</reference>
<comment type="caution">
    <text evidence="2">The sequence shown here is derived from an EMBL/GenBank/DDBJ whole genome shotgun (WGS) entry which is preliminary data.</text>
</comment>
<dbReference type="Pfam" id="PF07702">
    <property type="entry name" value="UTRA"/>
    <property type="match status" value="1"/>
</dbReference>
<accession>A0ABW7YS44</accession>
<gene>
    <name evidence="2" type="ORF">ACIBG2_15120</name>
</gene>
<feature type="domain" description="UbiC transcription regulator-associated" evidence="1">
    <location>
        <begin position="32"/>
        <end position="173"/>
    </location>
</feature>